<proteinExistence type="predicted"/>
<gene>
    <name evidence="1" type="ORF">FG382_18615</name>
</gene>
<dbReference type="Gene3D" id="3.30.1180.10">
    <property type="match status" value="1"/>
</dbReference>
<dbReference type="PROSITE" id="PS51482">
    <property type="entry name" value="DEGV"/>
    <property type="match status" value="1"/>
</dbReference>
<comment type="caution">
    <text evidence="1">The sequence shown here is derived from an EMBL/GenBank/DDBJ whole genome shotgun (WGS) entry which is preliminary data.</text>
</comment>
<dbReference type="OrthoDB" id="5429275at2"/>
<name>A0A544SX31_9BACI</name>
<protein>
    <recommendedName>
        <fullName evidence="3">DegV family EDD domain-containing protein</fullName>
    </recommendedName>
</protein>
<dbReference type="AlphaFoldDB" id="A0A544SX31"/>
<dbReference type="Proteomes" id="UP000317316">
    <property type="component" value="Unassembled WGS sequence"/>
</dbReference>
<dbReference type="EMBL" id="VDGH01000012">
    <property type="protein sequence ID" value="TQR09758.1"/>
    <property type="molecule type" value="Genomic_DNA"/>
</dbReference>
<organism evidence="1 2">
    <name type="scientific">Psychrobacillus lasiicapitis</name>
    <dbReference type="NCBI Taxonomy" id="1636719"/>
    <lineage>
        <taxon>Bacteria</taxon>
        <taxon>Bacillati</taxon>
        <taxon>Bacillota</taxon>
        <taxon>Bacilli</taxon>
        <taxon>Bacillales</taxon>
        <taxon>Bacillaceae</taxon>
        <taxon>Psychrobacillus</taxon>
    </lineage>
</organism>
<dbReference type="InterPro" id="IPR043168">
    <property type="entry name" value="DegV_C"/>
</dbReference>
<evidence type="ECO:0000313" key="2">
    <source>
        <dbReference type="Proteomes" id="UP000317316"/>
    </source>
</evidence>
<evidence type="ECO:0000313" key="1">
    <source>
        <dbReference type="EMBL" id="TQR09758.1"/>
    </source>
</evidence>
<reference evidence="1 2" key="1">
    <citation type="submission" date="2019-05" db="EMBL/GenBank/DDBJ databases">
        <title>Psychrobacillus vulpis sp. nov., a new species isolated from feces of a red fox that inhabits in The Tablas de Daimiel Natural Park, Albacete, Spain.</title>
        <authorList>
            <person name="Rodriguez M."/>
            <person name="Reina J.C."/>
            <person name="Bejar V."/>
            <person name="Llamas I."/>
        </authorList>
    </citation>
    <scope>NUCLEOTIDE SEQUENCE [LARGE SCALE GENOMIC DNA]</scope>
    <source>
        <strain evidence="1 2">NEAU-3TGS17</strain>
    </source>
</reference>
<evidence type="ECO:0008006" key="3">
    <source>
        <dbReference type="Google" id="ProtNLM"/>
    </source>
</evidence>
<keyword evidence="2" id="KW-1185">Reference proteome</keyword>
<dbReference type="InterPro" id="IPR003797">
    <property type="entry name" value="DegV"/>
</dbReference>
<dbReference type="SUPFAM" id="SSF82549">
    <property type="entry name" value="DAK1/DegV-like"/>
    <property type="match status" value="1"/>
</dbReference>
<dbReference type="RefSeq" id="WP_142540399.1">
    <property type="nucleotide sequence ID" value="NZ_BMIE01000001.1"/>
</dbReference>
<sequence length="84" mass="9410">MKENHKKVQGKKRFPKKTLEVVRHKKEVFSNTILGITHTGNIEEAEVLKAALIQQFHPKDVVVSYMGATMGTYAGRGGIIISFK</sequence>
<dbReference type="Pfam" id="PF02645">
    <property type="entry name" value="DegV"/>
    <property type="match status" value="1"/>
</dbReference>
<accession>A0A544SX31</accession>